<dbReference type="Proteomes" id="UP001420932">
    <property type="component" value="Unassembled WGS sequence"/>
</dbReference>
<feature type="compositionally biased region" description="Polar residues" evidence="1">
    <location>
        <begin position="72"/>
        <end position="93"/>
    </location>
</feature>
<proteinExistence type="predicted"/>
<evidence type="ECO:0000313" key="2">
    <source>
        <dbReference type="EMBL" id="KAK9150613.1"/>
    </source>
</evidence>
<feature type="region of interest" description="Disordered" evidence="1">
    <location>
        <begin position="1"/>
        <end position="55"/>
    </location>
</feature>
<dbReference type="AlphaFoldDB" id="A0AAP0KDJ0"/>
<organism evidence="2 3">
    <name type="scientific">Stephania yunnanensis</name>
    <dbReference type="NCBI Taxonomy" id="152371"/>
    <lineage>
        <taxon>Eukaryota</taxon>
        <taxon>Viridiplantae</taxon>
        <taxon>Streptophyta</taxon>
        <taxon>Embryophyta</taxon>
        <taxon>Tracheophyta</taxon>
        <taxon>Spermatophyta</taxon>
        <taxon>Magnoliopsida</taxon>
        <taxon>Ranunculales</taxon>
        <taxon>Menispermaceae</taxon>
        <taxon>Menispermoideae</taxon>
        <taxon>Cissampelideae</taxon>
        <taxon>Stephania</taxon>
    </lineage>
</organism>
<dbReference type="EMBL" id="JBBNAF010000004">
    <property type="protein sequence ID" value="KAK9150613.1"/>
    <property type="molecule type" value="Genomic_DNA"/>
</dbReference>
<gene>
    <name evidence="2" type="ORF">Syun_008922</name>
</gene>
<evidence type="ECO:0000313" key="3">
    <source>
        <dbReference type="Proteomes" id="UP001420932"/>
    </source>
</evidence>
<feature type="compositionally biased region" description="Polar residues" evidence="1">
    <location>
        <begin position="131"/>
        <end position="153"/>
    </location>
</feature>
<evidence type="ECO:0000256" key="1">
    <source>
        <dbReference type="SAM" id="MobiDB-lite"/>
    </source>
</evidence>
<feature type="region of interest" description="Disordered" evidence="1">
    <location>
        <begin position="72"/>
        <end position="117"/>
    </location>
</feature>
<feature type="compositionally biased region" description="Polar residues" evidence="1">
    <location>
        <begin position="19"/>
        <end position="35"/>
    </location>
</feature>
<feature type="region of interest" description="Disordered" evidence="1">
    <location>
        <begin position="131"/>
        <end position="165"/>
    </location>
</feature>
<keyword evidence="3" id="KW-1185">Reference proteome</keyword>
<sequence>MNSASNNVPFFMGNRRSGSDQQEVQLPNGRFTASHQPPYHIREHSETSLGGTEGYLHSADNNVSFVPRYGRSSSGSFVHVPNSNAWNRPARTTQPRHHIREYSETSLGGTEGDLHSADNNVSFVPRYRRSSSGSFVHVPNSNAWNRPARTTQPRPDRPIVRHKWK</sequence>
<reference evidence="2 3" key="1">
    <citation type="submission" date="2024-01" db="EMBL/GenBank/DDBJ databases">
        <title>Genome assemblies of Stephania.</title>
        <authorList>
            <person name="Yang L."/>
        </authorList>
    </citation>
    <scope>NUCLEOTIDE SEQUENCE [LARGE SCALE GENOMIC DNA]</scope>
    <source>
        <strain evidence="2">YNDBR</strain>
        <tissue evidence="2">Leaf</tissue>
    </source>
</reference>
<name>A0AAP0KDJ0_9MAGN</name>
<accession>A0AAP0KDJ0</accession>
<protein>
    <submittedName>
        <fullName evidence="2">Uncharacterized protein</fullName>
    </submittedName>
</protein>
<comment type="caution">
    <text evidence="2">The sequence shown here is derived from an EMBL/GenBank/DDBJ whole genome shotgun (WGS) entry which is preliminary data.</text>
</comment>